<accession>A0A6P0HJ50</accession>
<dbReference type="Proteomes" id="UP000468687">
    <property type="component" value="Unassembled WGS sequence"/>
</dbReference>
<dbReference type="CDD" id="cd07716">
    <property type="entry name" value="RNaseZ_short-form-like_MBL-fold"/>
    <property type="match status" value="1"/>
</dbReference>
<protein>
    <submittedName>
        <fullName evidence="2">MBL fold metallo-hydrolase</fullName>
    </submittedName>
</protein>
<proteinExistence type="predicted"/>
<dbReference type="SUPFAM" id="SSF56281">
    <property type="entry name" value="Metallo-hydrolase/oxidoreductase"/>
    <property type="match status" value="1"/>
</dbReference>
<dbReference type="AlphaFoldDB" id="A0A6P0HJ50"/>
<gene>
    <name evidence="2" type="ORF">G3T38_10670</name>
</gene>
<dbReference type="RefSeq" id="WP_163772276.1">
    <property type="nucleotide sequence ID" value="NZ_JAAGXA010000006.1"/>
</dbReference>
<evidence type="ECO:0000313" key="2">
    <source>
        <dbReference type="EMBL" id="NEN78742.1"/>
    </source>
</evidence>
<dbReference type="InterPro" id="IPR001279">
    <property type="entry name" value="Metallo-B-lactamas"/>
</dbReference>
<reference evidence="2 3" key="1">
    <citation type="journal article" date="2014" name="Int. J. Syst. Evol. Microbiol.">
        <title>Nocardioides zeae sp. nov., isolated from the stem of Zea mays.</title>
        <authorList>
            <person name="Glaeser S.P."/>
            <person name="McInroy J.A."/>
            <person name="Busse H.J."/>
            <person name="Kampfer P."/>
        </authorList>
    </citation>
    <scope>NUCLEOTIDE SEQUENCE [LARGE SCALE GENOMIC DNA]</scope>
    <source>
        <strain evidence="2 3">JCM 30728</strain>
    </source>
</reference>
<dbReference type="InterPro" id="IPR036866">
    <property type="entry name" value="RibonucZ/Hydroxyglut_hydro"/>
</dbReference>
<organism evidence="2 3">
    <name type="scientific">Nocardioides zeae</name>
    <dbReference type="NCBI Taxonomy" id="1457234"/>
    <lineage>
        <taxon>Bacteria</taxon>
        <taxon>Bacillati</taxon>
        <taxon>Actinomycetota</taxon>
        <taxon>Actinomycetes</taxon>
        <taxon>Propionibacteriales</taxon>
        <taxon>Nocardioidaceae</taxon>
        <taxon>Nocardioides</taxon>
    </lineage>
</organism>
<dbReference type="Gene3D" id="3.60.15.10">
    <property type="entry name" value="Ribonuclease Z/Hydroxyacylglutathione hydrolase-like"/>
    <property type="match status" value="1"/>
</dbReference>
<dbReference type="Pfam" id="PF12706">
    <property type="entry name" value="Lactamase_B_2"/>
    <property type="match status" value="1"/>
</dbReference>
<evidence type="ECO:0000313" key="3">
    <source>
        <dbReference type="Proteomes" id="UP000468687"/>
    </source>
</evidence>
<evidence type="ECO:0000259" key="1">
    <source>
        <dbReference type="Pfam" id="PF12706"/>
    </source>
</evidence>
<dbReference type="PANTHER" id="PTHR46018">
    <property type="entry name" value="ZINC PHOSPHODIESTERASE ELAC PROTEIN 1"/>
    <property type="match status" value="1"/>
</dbReference>
<dbReference type="GO" id="GO:0042781">
    <property type="term" value="F:3'-tRNA processing endoribonuclease activity"/>
    <property type="evidence" value="ECO:0007669"/>
    <property type="project" value="TreeGrafter"/>
</dbReference>
<dbReference type="EMBL" id="JAAGXA010000006">
    <property type="protein sequence ID" value="NEN78742.1"/>
    <property type="molecule type" value="Genomic_DNA"/>
</dbReference>
<sequence>MTADDPAGLRLTVVGCAGSYPGPTSPASCYLLEADGDDGAGGTRRWRILLDLGNGALGALHNHADPLAIDAVFVSHLHADHCLDLCGYYVLRKYHPTGAQPRIPVWAPSGAAARLARAYDLPLDPGMTEEFDFTEYAADRAAVQVGPFTVQPFEVYHPVTAYALRVTAAGRTLTYSGDTAPCDGLDEAAAGADLLLAEAAFRSQDDNPPGVHLTGADAGDLATRAGVGQLVLTHVPAWFDPLVAHGEAVEKYDGPTWLATTGAVFEV</sequence>
<keyword evidence="3" id="KW-1185">Reference proteome</keyword>
<dbReference type="PANTHER" id="PTHR46018:SF4">
    <property type="entry name" value="METALLO-HYDROLASE YHFI-RELATED"/>
    <property type="match status" value="1"/>
</dbReference>
<comment type="caution">
    <text evidence="2">The sequence shown here is derived from an EMBL/GenBank/DDBJ whole genome shotgun (WGS) entry which is preliminary data.</text>
</comment>
<feature type="domain" description="Metallo-beta-lactamase" evidence="1">
    <location>
        <begin position="47"/>
        <end position="234"/>
    </location>
</feature>
<keyword evidence="2" id="KW-0378">Hydrolase</keyword>
<name>A0A6P0HJ50_9ACTN</name>